<feature type="domain" description="(S)-ureidoglycine aminohydrolase cupin" evidence="2">
    <location>
        <begin position="45"/>
        <end position="120"/>
    </location>
</feature>
<gene>
    <name evidence="3" type="ORF">CATMQ487_45270</name>
</gene>
<evidence type="ECO:0000313" key="4">
    <source>
        <dbReference type="Proteomes" id="UP001057498"/>
    </source>
</evidence>
<feature type="region of interest" description="Disordered" evidence="1">
    <location>
        <begin position="1"/>
        <end position="38"/>
    </location>
</feature>
<name>A0ABN6PVG4_9BURK</name>
<dbReference type="InterPro" id="IPR011051">
    <property type="entry name" value="RmlC_Cupin_sf"/>
</dbReference>
<dbReference type="PANTHER" id="PTHR40943">
    <property type="entry name" value="CYTOPLASMIC PROTEIN-RELATED"/>
    <property type="match status" value="1"/>
</dbReference>
<dbReference type="InterPro" id="IPR014710">
    <property type="entry name" value="RmlC-like_jellyroll"/>
</dbReference>
<evidence type="ECO:0000313" key="3">
    <source>
        <dbReference type="EMBL" id="BDI07557.1"/>
    </source>
</evidence>
<keyword evidence="4" id="KW-1185">Reference proteome</keyword>
<dbReference type="RefSeq" id="WP_251970740.1">
    <property type="nucleotide sequence ID" value="NZ_AP025730.1"/>
</dbReference>
<dbReference type="Pfam" id="PF05899">
    <property type="entry name" value="Cupin_3"/>
    <property type="match status" value="1"/>
</dbReference>
<evidence type="ECO:0000259" key="2">
    <source>
        <dbReference type="Pfam" id="PF05899"/>
    </source>
</evidence>
<reference evidence="3" key="1">
    <citation type="submission" date="2022-04" db="EMBL/GenBank/DDBJ databases">
        <title>Whole genome sequence of Sphaerotilus sp. FB-5.</title>
        <authorList>
            <person name="Takeda M."/>
            <person name="Narihara S."/>
            <person name="Akimoto M."/>
            <person name="Akimoto R."/>
            <person name="Nishiyashiki S."/>
            <person name="Murakami T."/>
        </authorList>
    </citation>
    <scope>NUCLEOTIDE SEQUENCE</scope>
    <source>
        <strain evidence="3">FB-5</strain>
    </source>
</reference>
<dbReference type="Gene3D" id="2.60.120.10">
    <property type="entry name" value="Jelly Rolls"/>
    <property type="match status" value="1"/>
</dbReference>
<dbReference type="Proteomes" id="UP001057498">
    <property type="component" value="Chromosome"/>
</dbReference>
<proteinExistence type="predicted"/>
<sequence length="127" mass="14025">MTAPAIVRLDPPASAPATEPVLDRPRRDRLESGDPLRQTWTRYEAPQGDLSAGTWACEVGRWRIVFPEGKDEVFFLLEGVVRLHDGERGGFTEFRAGQGGVIPGGFVGAFEVVEPVRKHFVVLERPA</sequence>
<protein>
    <submittedName>
        <fullName evidence="3">Cupin</fullName>
    </submittedName>
</protein>
<dbReference type="PANTHER" id="PTHR40943:SF2">
    <property type="entry name" value="(S)-UREIDOGLYCINE AMINOHYDROLASE CUPIN DOMAIN-CONTAINING PROTEIN"/>
    <property type="match status" value="1"/>
</dbReference>
<accession>A0ABN6PVG4</accession>
<feature type="compositionally biased region" description="Basic and acidic residues" evidence="1">
    <location>
        <begin position="21"/>
        <end position="34"/>
    </location>
</feature>
<evidence type="ECO:0000256" key="1">
    <source>
        <dbReference type="SAM" id="MobiDB-lite"/>
    </source>
</evidence>
<dbReference type="EMBL" id="AP025730">
    <property type="protein sequence ID" value="BDI07557.1"/>
    <property type="molecule type" value="Genomic_DNA"/>
</dbReference>
<organism evidence="3 4">
    <name type="scientific">Sphaerotilus microaerophilus</name>
    <dbReference type="NCBI Taxonomy" id="2914710"/>
    <lineage>
        <taxon>Bacteria</taxon>
        <taxon>Pseudomonadati</taxon>
        <taxon>Pseudomonadota</taxon>
        <taxon>Betaproteobacteria</taxon>
        <taxon>Burkholderiales</taxon>
        <taxon>Sphaerotilaceae</taxon>
        <taxon>Sphaerotilus</taxon>
    </lineage>
</organism>
<dbReference type="InterPro" id="IPR008579">
    <property type="entry name" value="UGlyAH_Cupin_dom"/>
</dbReference>
<dbReference type="SUPFAM" id="SSF51182">
    <property type="entry name" value="RmlC-like cupins"/>
    <property type="match status" value="1"/>
</dbReference>